<protein>
    <submittedName>
        <fullName evidence="1">Uncharacterized protein</fullName>
    </submittedName>
</protein>
<dbReference type="Proteomes" id="UP000276133">
    <property type="component" value="Unassembled WGS sequence"/>
</dbReference>
<feature type="non-terminal residue" evidence="1">
    <location>
        <position position="1"/>
    </location>
</feature>
<organism evidence="1 2">
    <name type="scientific">Brachionus plicatilis</name>
    <name type="common">Marine rotifer</name>
    <name type="synonym">Brachionus muelleri</name>
    <dbReference type="NCBI Taxonomy" id="10195"/>
    <lineage>
        <taxon>Eukaryota</taxon>
        <taxon>Metazoa</taxon>
        <taxon>Spiralia</taxon>
        <taxon>Gnathifera</taxon>
        <taxon>Rotifera</taxon>
        <taxon>Eurotatoria</taxon>
        <taxon>Monogononta</taxon>
        <taxon>Pseudotrocha</taxon>
        <taxon>Ploima</taxon>
        <taxon>Brachionidae</taxon>
        <taxon>Brachionus</taxon>
    </lineage>
</organism>
<name>A0A3M7PXD1_BRAPC</name>
<proteinExistence type="predicted"/>
<evidence type="ECO:0000313" key="2">
    <source>
        <dbReference type="Proteomes" id="UP000276133"/>
    </source>
</evidence>
<dbReference type="EMBL" id="REGN01008317">
    <property type="protein sequence ID" value="RNA03872.1"/>
    <property type="molecule type" value="Genomic_DNA"/>
</dbReference>
<comment type="caution">
    <text evidence="1">The sequence shown here is derived from an EMBL/GenBank/DDBJ whole genome shotgun (WGS) entry which is preliminary data.</text>
</comment>
<gene>
    <name evidence="1" type="ORF">BpHYR1_020762</name>
</gene>
<reference evidence="1 2" key="1">
    <citation type="journal article" date="2018" name="Sci. Rep.">
        <title>Genomic signatures of local adaptation to the degree of environmental predictability in rotifers.</title>
        <authorList>
            <person name="Franch-Gras L."/>
            <person name="Hahn C."/>
            <person name="Garcia-Roger E.M."/>
            <person name="Carmona M.J."/>
            <person name="Serra M."/>
            <person name="Gomez A."/>
        </authorList>
    </citation>
    <scope>NUCLEOTIDE SEQUENCE [LARGE SCALE GENOMIC DNA]</scope>
    <source>
        <strain evidence="1">HYR1</strain>
    </source>
</reference>
<dbReference type="AlphaFoldDB" id="A0A3M7PXD1"/>
<keyword evidence="2" id="KW-1185">Reference proteome</keyword>
<sequence length="125" mass="15014">QKGNYFYFFANQSFIKYKQHYNPHSLINKTFSQTEERFQVLAILKWLYIETTHCSGEYCHILAYFEIEDFGDFRVPQNFCSLNFGNVPKNKSLRNTRVLRLIERNLEPKEFVQINLCEIVAIQIY</sequence>
<accession>A0A3M7PXD1</accession>
<evidence type="ECO:0000313" key="1">
    <source>
        <dbReference type="EMBL" id="RNA03872.1"/>
    </source>
</evidence>